<evidence type="ECO:0000259" key="4">
    <source>
        <dbReference type="PROSITE" id="PS00745"/>
    </source>
</evidence>
<feature type="domain" description="Prokaryotic-type class I peptide chain release factors" evidence="4">
    <location>
        <begin position="256"/>
        <end position="272"/>
    </location>
</feature>
<dbReference type="InterPro" id="IPR000352">
    <property type="entry name" value="Pep_chain_release_fac_I"/>
</dbReference>
<dbReference type="EMBL" id="HBIS01004846">
    <property type="protein sequence ID" value="CAE0610571.1"/>
    <property type="molecule type" value="Transcribed_RNA"/>
</dbReference>
<dbReference type="GO" id="GO:0009507">
    <property type="term" value="C:chloroplast"/>
    <property type="evidence" value="ECO:0007669"/>
    <property type="project" value="TreeGrafter"/>
</dbReference>
<dbReference type="GO" id="GO:0009658">
    <property type="term" value="P:chloroplast organization"/>
    <property type="evidence" value="ECO:0007669"/>
    <property type="project" value="TreeGrafter"/>
</dbReference>
<protein>
    <recommendedName>
        <fullName evidence="4">Prokaryotic-type class I peptide chain release factors domain-containing protein</fullName>
    </recommendedName>
</protein>
<reference evidence="6" key="1">
    <citation type="submission" date="2021-01" db="EMBL/GenBank/DDBJ databases">
        <authorList>
            <person name="Corre E."/>
            <person name="Pelletier E."/>
            <person name="Niang G."/>
            <person name="Scheremetjew M."/>
            <person name="Finn R."/>
            <person name="Kale V."/>
            <person name="Holt S."/>
            <person name="Cochrane G."/>
            <person name="Meng A."/>
            <person name="Brown T."/>
            <person name="Cohen L."/>
        </authorList>
    </citation>
    <scope>NUCLEOTIDE SEQUENCE</scope>
    <source>
        <strain evidence="6">CCMP1897</strain>
    </source>
</reference>
<organism evidence="6">
    <name type="scientific">Picocystis salinarum</name>
    <dbReference type="NCBI Taxonomy" id="88271"/>
    <lineage>
        <taxon>Eukaryota</taxon>
        <taxon>Viridiplantae</taxon>
        <taxon>Chlorophyta</taxon>
        <taxon>Picocystophyceae</taxon>
        <taxon>Picocystales</taxon>
        <taxon>Picocystaceae</taxon>
        <taxon>Picocystis</taxon>
    </lineage>
</organism>
<dbReference type="InterPro" id="IPR005139">
    <property type="entry name" value="PCRF"/>
</dbReference>
<dbReference type="EMBL" id="HBIS01004845">
    <property type="protein sequence ID" value="CAE0610570.1"/>
    <property type="molecule type" value="Transcribed_RNA"/>
</dbReference>
<dbReference type="NCBIfam" id="NF001859">
    <property type="entry name" value="PRK00591.1"/>
    <property type="match status" value="1"/>
</dbReference>
<dbReference type="SMART" id="SM00937">
    <property type="entry name" value="PCRF"/>
    <property type="match status" value="1"/>
</dbReference>
<dbReference type="Pfam" id="PF03462">
    <property type="entry name" value="PCRF"/>
    <property type="match status" value="1"/>
</dbReference>
<dbReference type="FunFam" id="3.30.160.20:FF:000004">
    <property type="entry name" value="Peptide chain release factor 1"/>
    <property type="match status" value="1"/>
</dbReference>
<evidence type="ECO:0000313" key="6">
    <source>
        <dbReference type="EMBL" id="CAE0610570.1"/>
    </source>
</evidence>
<dbReference type="PROSITE" id="PS00745">
    <property type="entry name" value="RF_PROK_I"/>
    <property type="match status" value="1"/>
</dbReference>
<dbReference type="PANTHER" id="PTHR43804">
    <property type="entry name" value="LD18447P"/>
    <property type="match status" value="1"/>
</dbReference>
<dbReference type="Pfam" id="PF00472">
    <property type="entry name" value="RF-1"/>
    <property type="match status" value="1"/>
</dbReference>
<dbReference type="HAMAP" id="MF_00093">
    <property type="entry name" value="Rel_fac_1"/>
    <property type="match status" value="1"/>
</dbReference>
<evidence type="ECO:0000313" key="5">
    <source>
        <dbReference type="EMBL" id="CAE0610569.1"/>
    </source>
</evidence>
<dbReference type="InterPro" id="IPR045853">
    <property type="entry name" value="Pep_chain_release_fac_I_sf"/>
</dbReference>
<dbReference type="Gene3D" id="6.10.140.1950">
    <property type="match status" value="1"/>
</dbReference>
<comment type="similarity">
    <text evidence="1">Belongs to the prokaryotic/mitochondrial release factor family.</text>
</comment>
<accession>A0A6U9R153</accession>
<evidence type="ECO:0000313" key="7">
    <source>
        <dbReference type="EMBL" id="CAE0610571.1"/>
    </source>
</evidence>
<dbReference type="InterPro" id="IPR004373">
    <property type="entry name" value="RF-1"/>
</dbReference>
<dbReference type="Gene3D" id="3.30.160.20">
    <property type="match status" value="1"/>
</dbReference>
<dbReference type="InterPro" id="IPR050057">
    <property type="entry name" value="Prokaryotic/Mito_RF"/>
</dbReference>
<keyword evidence="3" id="KW-0175">Coiled coil</keyword>
<dbReference type="FunFam" id="3.30.70.1660:FF:000002">
    <property type="entry name" value="Peptide chain release factor 1"/>
    <property type="match status" value="1"/>
</dbReference>
<dbReference type="PANTHER" id="PTHR43804:SF8">
    <property type="entry name" value="PEPTIDE CHAIN RELEASE FACTOR APG3, CHLOROPLASTIC"/>
    <property type="match status" value="1"/>
</dbReference>
<keyword evidence="2" id="KW-0648">Protein biosynthesis</keyword>
<evidence type="ECO:0000256" key="2">
    <source>
        <dbReference type="ARBA" id="ARBA00022917"/>
    </source>
</evidence>
<dbReference type="AlphaFoldDB" id="A0A6U9R153"/>
<dbReference type="EMBL" id="HBIS01004844">
    <property type="protein sequence ID" value="CAE0610569.1"/>
    <property type="molecule type" value="Transcribed_RNA"/>
</dbReference>
<evidence type="ECO:0000256" key="3">
    <source>
        <dbReference type="SAM" id="Coils"/>
    </source>
</evidence>
<dbReference type="SUPFAM" id="SSF75620">
    <property type="entry name" value="Release factor"/>
    <property type="match status" value="1"/>
</dbReference>
<evidence type="ECO:0000256" key="1">
    <source>
        <dbReference type="ARBA" id="ARBA00010835"/>
    </source>
</evidence>
<dbReference type="NCBIfam" id="TIGR00019">
    <property type="entry name" value="prfA"/>
    <property type="match status" value="1"/>
</dbReference>
<sequence>MAAAVRPRAGFLRRVHRRPRGTCRAAEPYMVEKLDSAERTYKELSLRLADPDVAGNPTEYQRLSKTVAELTDVVEMYERYKNVSSEMKDAKSMLKESASDPELSAMAEEELDVLEAEEAELLDKLKLMLLPKDPLDEKNIMLEIRAGTGGDEAGIWAGDLVRMFTKYAQTQGWKVEYVSNSIAESGGYKECVLQISGDKVYSKLKYEAGVHRVQRVPATESQGRVHTSTATVAIMPEVDEVMVKIDPGDIEISTARSGGAGGQNVNKVETAVDLTHKPTGIRIFCTEERSQLKNKERALSLLRAKLYEIELEKQLSEVSSRRRAQVGTGARSEKIKTYNYKDSRCSDHRTKVNYDLNKVLEGDLEPIIQECISADQKEMLESLSSQ</sequence>
<dbReference type="GO" id="GO:0010027">
    <property type="term" value="P:thylakoid membrane organization"/>
    <property type="evidence" value="ECO:0007669"/>
    <property type="project" value="TreeGrafter"/>
</dbReference>
<gene>
    <name evidence="5" type="ORF">PSAL00342_LOCUS4404</name>
    <name evidence="6" type="ORF">PSAL00342_LOCUS4405</name>
    <name evidence="7" type="ORF">PSAL00342_LOCUS4406</name>
</gene>
<name>A0A6U9R153_9CHLO</name>
<dbReference type="Gene3D" id="3.30.70.1660">
    <property type="match status" value="2"/>
</dbReference>
<feature type="coiled-coil region" evidence="3">
    <location>
        <begin position="285"/>
        <end position="312"/>
    </location>
</feature>
<dbReference type="GO" id="GO:0032544">
    <property type="term" value="P:plastid translation"/>
    <property type="evidence" value="ECO:0007669"/>
    <property type="project" value="TreeGrafter"/>
</dbReference>
<dbReference type="GO" id="GO:0016149">
    <property type="term" value="F:translation release factor activity, codon specific"/>
    <property type="evidence" value="ECO:0007669"/>
    <property type="project" value="InterPro"/>
</dbReference>
<proteinExistence type="inferred from homology"/>